<evidence type="ECO:0000313" key="3">
    <source>
        <dbReference type="Proteomes" id="UP000596661"/>
    </source>
</evidence>
<feature type="region of interest" description="Disordered" evidence="1">
    <location>
        <begin position="155"/>
        <end position="186"/>
    </location>
</feature>
<dbReference type="PANTHER" id="PTHR34222:SF99">
    <property type="entry name" value="PROTEIN, PUTATIVE-RELATED"/>
    <property type="match status" value="1"/>
</dbReference>
<dbReference type="Gramene" id="evm.model.06.1341">
    <property type="protein sequence ID" value="cds.evm.model.06.1341"/>
    <property type="gene ID" value="evm.TU.06.1341"/>
</dbReference>
<dbReference type="PANTHER" id="PTHR34222">
    <property type="entry name" value="GAG_PRE-INTEGRS DOMAIN-CONTAINING PROTEIN"/>
    <property type="match status" value="1"/>
</dbReference>
<keyword evidence="3" id="KW-1185">Reference proteome</keyword>
<accession>A0A803PU21</accession>
<evidence type="ECO:0000313" key="2">
    <source>
        <dbReference type="EnsemblPlants" id="cds.evm.model.06.1341"/>
    </source>
</evidence>
<feature type="compositionally biased region" description="Polar residues" evidence="1">
    <location>
        <begin position="159"/>
        <end position="174"/>
    </location>
</feature>
<dbReference type="EMBL" id="UZAU01000603">
    <property type="status" value="NOT_ANNOTATED_CDS"/>
    <property type="molecule type" value="Genomic_DNA"/>
</dbReference>
<reference evidence="2" key="1">
    <citation type="submission" date="2018-11" db="EMBL/GenBank/DDBJ databases">
        <authorList>
            <person name="Grassa J C."/>
        </authorList>
    </citation>
    <scope>NUCLEOTIDE SEQUENCE [LARGE SCALE GENOMIC DNA]</scope>
</reference>
<proteinExistence type="predicted"/>
<reference evidence="2" key="2">
    <citation type="submission" date="2021-03" db="UniProtKB">
        <authorList>
            <consortium name="EnsemblPlants"/>
        </authorList>
    </citation>
    <scope>IDENTIFICATION</scope>
</reference>
<evidence type="ECO:0008006" key="4">
    <source>
        <dbReference type="Google" id="ProtNLM"/>
    </source>
</evidence>
<dbReference type="Proteomes" id="UP000596661">
    <property type="component" value="Chromosome 6"/>
</dbReference>
<evidence type="ECO:0000256" key="1">
    <source>
        <dbReference type="SAM" id="MobiDB-lite"/>
    </source>
</evidence>
<name>A0A803PU21_CANSA</name>
<sequence length="186" mass="21024">MQSVTQGSCTVTTYFTRLKSLWDQIREYRPQPVCSCDAMKIIQEYKDKNRLLEFLVGLNDSYSLARSQILMRDPLSSVNEAYAIVVQEERQRGLTNSVSSCTEIEKSNSNTEGQFAGIVQPFRPKFSCTNCGMSDHTIERCFRIIGYPSGHKLHGKFPNRNSKGSPMKSASANFSGGDEQKPEREF</sequence>
<dbReference type="OMA" id="EHISCEN"/>
<dbReference type="AlphaFoldDB" id="A0A803PU21"/>
<dbReference type="EnsemblPlants" id="evm.model.06.1341">
    <property type="protein sequence ID" value="cds.evm.model.06.1341"/>
    <property type="gene ID" value="evm.TU.06.1341"/>
</dbReference>
<organism evidence="2 3">
    <name type="scientific">Cannabis sativa</name>
    <name type="common">Hemp</name>
    <name type="synonym">Marijuana</name>
    <dbReference type="NCBI Taxonomy" id="3483"/>
    <lineage>
        <taxon>Eukaryota</taxon>
        <taxon>Viridiplantae</taxon>
        <taxon>Streptophyta</taxon>
        <taxon>Embryophyta</taxon>
        <taxon>Tracheophyta</taxon>
        <taxon>Spermatophyta</taxon>
        <taxon>Magnoliopsida</taxon>
        <taxon>eudicotyledons</taxon>
        <taxon>Gunneridae</taxon>
        <taxon>Pentapetalae</taxon>
        <taxon>rosids</taxon>
        <taxon>fabids</taxon>
        <taxon>Rosales</taxon>
        <taxon>Cannabaceae</taxon>
        <taxon>Cannabis</taxon>
    </lineage>
</organism>
<protein>
    <recommendedName>
        <fullName evidence="4">Retrotransposon gag domain-containing protein</fullName>
    </recommendedName>
</protein>